<proteinExistence type="predicted"/>
<dbReference type="Proteomes" id="UP000018458">
    <property type="component" value="Unassembled WGS sequence"/>
</dbReference>
<name>E8LMK5_SUCHY</name>
<gene>
    <name evidence="1" type="ORF">HMPREF9444_01998</name>
</gene>
<dbReference type="HOGENOM" id="CLU_700047_0_0_6"/>
<comment type="caution">
    <text evidence="1">The sequence shown here is derived from an EMBL/GenBank/DDBJ whole genome shotgun (WGS) entry which is preliminary data.</text>
</comment>
<evidence type="ECO:0000313" key="2">
    <source>
        <dbReference type="Proteomes" id="UP000018458"/>
    </source>
</evidence>
<dbReference type="EMBL" id="AEVO01000142">
    <property type="protein sequence ID" value="EFY06241.1"/>
    <property type="molecule type" value="Genomic_DNA"/>
</dbReference>
<accession>E8LMK5</accession>
<sequence>MKVLKAGVIVAAFIFVVWAGGTFITASLASSKINEAVSILNNKISSSLVPEIPVLDKNFAYISYKRKDRSFFSEKGELLLANKASDAIEKLPVIINYGFLNANAEILLTEKVKNFLLADFRPDFTLESSLFSFKYSVFPQVYDFKIKLAGIYSYSPKENPFSLFFSARLNMFDRASLSFDAKNYETKDGRRIGHMYFNSFSRKPLAYKNTAVFSGAIEDFDYAELIYAKNLSLDLILGSPDSNQQADADYKFDAEMLSYPLSSVSMHGSLGKFDLLKLNFLQDAQTIEDFYKILCDNKLNFVLDGLSVVMNTDDLDNASQENNSYAVLNGKGSMVFALDDFDKSHGNFEFMLDKMPDDALLSIVFEPFFVTKDNAFYSKIVFSEGKMTVNGKRF</sequence>
<organism evidence="1 2">
    <name type="scientific">Succinatimonas hippei (strain DSM 22608 / JCM 16073 / KCTC 15190 / YIT 12066)</name>
    <dbReference type="NCBI Taxonomy" id="762983"/>
    <lineage>
        <taxon>Bacteria</taxon>
        <taxon>Pseudomonadati</taxon>
        <taxon>Pseudomonadota</taxon>
        <taxon>Gammaproteobacteria</taxon>
        <taxon>Aeromonadales</taxon>
        <taxon>Succinivibrionaceae</taxon>
        <taxon>Succinatimonas</taxon>
    </lineage>
</organism>
<evidence type="ECO:0000313" key="1">
    <source>
        <dbReference type="EMBL" id="EFY06241.1"/>
    </source>
</evidence>
<dbReference type="AlphaFoldDB" id="E8LMK5"/>
<protein>
    <submittedName>
        <fullName evidence="1">Uncharacterized protein</fullName>
    </submittedName>
</protein>
<keyword evidence="2" id="KW-1185">Reference proteome</keyword>
<reference evidence="1 2" key="1">
    <citation type="submission" date="2011-01" db="EMBL/GenBank/DDBJ databases">
        <authorList>
            <person name="Weinstock G."/>
            <person name="Sodergren E."/>
            <person name="Clifton S."/>
            <person name="Fulton L."/>
            <person name="Fulton B."/>
            <person name="Courtney L."/>
            <person name="Fronick C."/>
            <person name="Harrison M."/>
            <person name="Strong C."/>
            <person name="Farmer C."/>
            <person name="Delahaunty K."/>
            <person name="Markovic C."/>
            <person name="Hall O."/>
            <person name="Minx P."/>
            <person name="Tomlinson C."/>
            <person name="Mitreva M."/>
            <person name="Hou S."/>
            <person name="Chen J."/>
            <person name="Wollam A."/>
            <person name="Pepin K.H."/>
            <person name="Johnson M."/>
            <person name="Bhonagiri V."/>
            <person name="Zhang X."/>
            <person name="Suruliraj S."/>
            <person name="Warren W."/>
            <person name="Chinwalla A."/>
            <person name="Mardis E.R."/>
            <person name="Wilson R.K."/>
        </authorList>
    </citation>
    <scope>NUCLEOTIDE SEQUENCE [LARGE SCALE GENOMIC DNA]</scope>
    <source>
        <strain evidence="2">DSM 22608 / JCM 16073 / KCTC 15190 / YIT 12066</strain>
    </source>
</reference>
<dbReference type="RefSeq" id="WP_009144143.1">
    <property type="nucleotide sequence ID" value="NZ_GL831067.1"/>
</dbReference>
<dbReference type="STRING" id="762983.HMPREF9444_01998"/>